<evidence type="ECO:0000256" key="5">
    <source>
        <dbReference type="ARBA" id="ARBA00022741"/>
    </source>
</evidence>
<dbReference type="GO" id="GO:1990077">
    <property type="term" value="C:primosome complex"/>
    <property type="evidence" value="ECO:0007669"/>
    <property type="project" value="UniProtKB-UniRule"/>
</dbReference>
<dbReference type="AlphaFoldDB" id="A0A0G0IQK4"/>
<dbReference type="PROSITE" id="PS51199">
    <property type="entry name" value="SF4_HELICASE"/>
    <property type="match status" value="2"/>
</dbReference>
<dbReference type="CDD" id="cd00081">
    <property type="entry name" value="Hint"/>
    <property type="match status" value="2"/>
</dbReference>
<dbReference type="Gene3D" id="1.10.860.10">
    <property type="entry name" value="DNAb Helicase, Chain A"/>
    <property type="match status" value="1"/>
</dbReference>
<evidence type="ECO:0000256" key="14">
    <source>
        <dbReference type="ARBA" id="ARBA00048954"/>
    </source>
</evidence>
<comment type="function">
    <text evidence="13 16">The intein is an endonuclease.</text>
</comment>
<proteinExistence type="inferred from homology"/>
<dbReference type="InterPro" id="IPR016136">
    <property type="entry name" value="DNA_helicase_N/primase_C"/>
</dbReference>
<dbReference type="NCBIfam" id="TIGR00665">
    <property type="entry name" value="DnaB"/>
    <property type="match status" value="1"/>
</dbReference>
<dbReference type="NCBIfam" id="TIGR01445">
    <property type="entry name" value="intein_Nterm"/>
    <property type="match status" value="1"/>
</dbReference>
<evidence type="ECO:0000256" key="12">
    <source>
        <dbReference type="ARBA" id="ARBA00023235"/>
    </source>
</evidence>
<dbReference type="GO" id="GO:0003677">
    <property type="term" value="F:DNA binding"/>
    <property type="evidence" value="ECO:0007669"/>
    <property type="project" value="UniProtKB-UniRule"/>
</dbReference>
<keyword evidence="2 16" id="KW-0639">Primosome</keyword>
<dbReference type="GO" id="GO:0043139">
    <property type="term" value="F:5'-3' DNA helicase activity"/>
    <property type="evidence" value="ECO:0007669"/>
    <property type="project" value="UniProtKB-EC"/>
</dbReference>
<protein>
    <recommendedName>
        <fullName evidence="15 16">Replicative DNA helicase</fullName>
        <ecNumber evidence="15 16">5.6.2.3</ecNumber>
    </recommendedName>
</protein>
<dbReference type="InterPro" id="IPR036185">
    <property type="entry name" value="DNA_heli_DnaB-like_N_sf"/>
</dbReference>
<feature type="domain" description="DOD-type homing endonuclease" evidence="17">
    <location>
        <begin position="496"/>
        <end position="641"/>
    </location>
</feature>
<dbReference type="FunFam" id="1.10.860.10:FF:000001">
    <property type="entry name" value="Replicative DNA helicase"/>
    <property type="match status" value="1"/>
</dbReference>
<evidence type="ECO:0000256" key="4">
    <source>
        <dbReference type="ARBA" id="ARBA00022737"/>
    </source>
</evidence>
<evidence type="ECO:0000256" key="1">
    <source>
        <dbReference type="ARBA" id="ARBA00008428"/>
    </source>
</evidence>
<dbReference type="InterPro" id="IPR027417">
    <property type="entry name" value="P-loop_NTPase"/>
</dbReference>
<evidence type="ECO:0000313" key="20">
    <source>
        <dbReference type="Proteomes" id="UP000034508"/>
    </source>
</evidence>
<evidence type="ECO:0000256" key="13">
    <source>
        <dbReference type="ARBA" id="ARBA00044940"/>
    </source>
</evidence>
<dbReference type="Pfam" id="PF14890">
    <property type="entry name" value="Intein_splicing"/>
    <property type="match status" value="1"/>
</dbReference>
<dbReference type="InterPro" id="IPR006141">
    <property type="entry name" value="Intein_N"/>
</dbReference>
<keyword evidence="11 16" id="KW-0238">DNA-binding</keyword>
<evidence type="ECO:0000256" key="6">
    <source>
        <dbReference type="ARBA" id="ARBA00022801"/>
    </source>
</evidence>
<keyword evidence="10" id="KW-0651">Protein splicing</keyword>
<gene>
    <name evidence="19" type="ORF">US31_C0006G0027</name>
</gene>
<keyword evidence="6 16" id="KW-0378">Hydrolase</keyword>
<evidence type="ECO:0000256" key="7">
    <source>
        <dbReference type="ARBA" id="ARBA00022806"/>
    </source>
</evidence>
<evidence type="ECO:0000256" key="9">
    <source>
        <dbReference type="ARBA" id="ARBA00022840"/>
    </source>
</evidence>
<dbReference type="PANTHER" id="PTHR30153:SF2">
    <property type="entry name" value="REPLICATIVE DNA HELICASE"/>
    <property type="match status" value="1"/>
</dbReference>
<dbReference type="Gene3D" id="2.170.16.10">
    <property type="entry name" value="Hedgehog/Intein (Hint) domain"/>
    <property type="match status" value="2"/>
</dbReference>
<dbReference type="GO" id="GO:0005829">
    <property type="term" value="C:cytosol"/>
    <property type="evidence" value="ECO:0007669"/>
    <property type="project" value="TreeGrafter"/>
</dbReference>
<evidence type="ECO:0000256" key="10">
    <source>
        <dbReference type="ARBA" id="ARBA00023000"/>
    </source>
</evidence>
<dbReference type="InterPro" id="IPR030934">
    <property type="entry name" value="Intein_C"/>
</dbReference>
<evidence type="ECO:0000256" key="15">
    <source>
        <dbReference type="NCBIfam" id="TIGR00665"/>
    </source>
</evidence>
<dbReference type="InterPro" id="IPR003587">
    <property type="entry name" value="Hint_dom_N"/>
</dbReference>
<dbReference type="Pfam" id="PF03796">
    <property type="entry name" value="DnaB_C"/>
    <property type="match status" value="1"/>
</dbReference>
<dbReference type="CDD" id="cd00984">
    <property type="entry name" value="DnaB_C"/>
    <property type="match status" value="1"/>
</dbReference>
<dbReference type="NCBIfam" id="TIGR01443">
    <property type="entry name" value="intein_Cterm"/>
    <property type="match status" value="1"/>
</dbReference>
<dbReference type="InterPro" id="IPR006142">
    <property type="entry name" value="INTEIN"/>
</dbReference>
<dbReference type="Gene3D" id="3.40.50.300">
    <property type="entry name" value="P-loop containing nucleotide triphosphate hydrolases"/>
    <property type="match status" value="2"/>
</dbReference>
<dbReference type="Pfam" id="PF00772">
    <property type="entry name" value="DnaB"/>
    <property type="match status" value="1"/>
</dbReference>
<keyword evidence="4" id="KW-0677">Repeat</keyword>
<feature type="domain" description="SF4 helicase" evidence="18">
    <location>
        <begin position="805"/>
        <end position="865"/>
    </location>
</feature>
<dbReference type="InterPro" id="IPR004042">
    <property type="entry name" value="Intein_endonuc_central"/>
</dbReference>
<dbReference type="PATRIC" id="fig|1618331.3.peg.437"/>
<evidence type="ECO:0000256" key="2">
    <source>
        <dbReference type="ARBA" id="ARBA00022515"/>
    </source>
</evidence>
<dbReference type="SUPFAM" id="SSF55608">
    <property type="entry name" value="Homing endonucleases"/>
    <property type="match status" value="1"/>
</dbReference>
<dbReference type="InterPro" id="IPR007692">
    <property type="entry name" value="DNA_helicase_DnaB"/>
</dbReference>
<dbReference type="PROSITE" id="PS50819">
    <property type="entry name" value="INTEIN_ENDONUCLEASE"/>
    <property type="match status" value="1"/>
</dbReference>
<dbReference type="Proteomes" id="UP000034508">
    <property type="component" value="Unassembled WGS sequence"/>
</dbReference>
<dbReference type="GO" id="GO:0004519">
    <property type="term" value="F:endonuclease activity"/>
    <property type="evidence" value="ECO:0007669"/>
    <property type="project" value="InterPro"/>
</dbReference>
<dbReference type="InterPro" id="IPR007694">
    <property type="entry name" value="DNA_helicase_DnaB-like_C"/>
</dbReference>
<dbReference type="PROSITE" id="PS50818">
    <property type="entry name" value="INTEIN_C_TER"/>
    <property type="match status" value="1"/>
</dbReference>
<keyword evidence="7 16" id="KW-0347">Helicase</keyword>
<dbReference type="SMART" id="SM00305">
    <property type="entry name" value="HintC"/>
    <property type="match status" value="1"/>
</dbReference>
<name>A0A0G0IQK4_9BACT</name>
<accession>A0A0G0IQK4</accession>
<comment type="similarity">
    <text evidence="1 16">Belongs to the helicase family. DnaB subfamily.</text>
</comment>
<evidence type="ECO:0000256" key="11">
    <source>
        <dbReference type="ARBA" id="ARBA00023125"/>
    </source>
</evidence>
<dbReference type="EC" id="5.6.2.3" evidence="15 16"/>
<dbReference type="Pfam" id="PF14528">
    <property type="entry name" value="LAGLIDADG_3"/>
    <property type="match status" value="1"/>
</dbReference>
<dbReference type="SUPFAM" id="SSF48024">
    <property type="entry name" value="N-terminal domain of DnaB helicase"/>
    <property type="match status" value="1"/>
</dbReference>
<dbReference type="InterPro" id="IPR027434">
    <property type="entry name" value="Homing_endonucl"/>
</dbReference>
<comment type="catalytic activity">
    <reaction evidence="14 16">
        <text>ATP + H2O = ADP + phosphate + H(+)</text>
        <dbReference type="Rhea" id="RHEA:13065"/>
        <dbReference type="ChEBI" id="CHEBI:15377"/>
        <dbReference type="ChEBI" id="CHEBI:15378"/>
        <dbReference type="ChEBI" id="CHEBI:30616"/>
        <dbReference type="ChEBI" id="CHEBI:43474"/>
        <dbReference type="ChEBI" id="CHEBI:456216"/>
        <dbReference type="EC" id="5.6.2.3"/>
    </reaction>
</comment>
<comment type="function">
    <text evidence="16">The main replicative DNA helicase, it participates in initiation and elongation during chromosome replication. Travels ahead of the DNA replisome, separating dsDNA into templates for DNA synthesis. A processive ATP-dependent 5'-3' DNA helicase it has DNA-dependent ATPase activity.</text>
</comment>
<dbReference type="Gene3D" id="3.10.28.10">
    <property type="entry name" value="Homing endonucleases"/>
    <property type="match status" value="1"/>
</dbReference>
<dbReference type="InterPro" id="IPR007693">
    <property type="entry name" value="DNA_helicase_DnaB-like_N"/>
</dbReference>
<dbReference type="SUPFAM" id="SSF51294">
    <property type="entry name" value="Hedgehog/intein (Hint) domain"/>
    <property type="match status" value="1"/>
</dbReference>
<dbReference type="InterPro" id="IPR003586">
    <property type="entry name" value="Hint_dom_C"/>
</dbReference>
<dbReference type="GO" id="GO:0016887">
    <property type="term" value="F:ATP hydrolysis activity"/>
    <property type="evidence" value="ECO:0007669"/>
    <property type="project" value="RHEA"/>
</dbReference>
<keyword evidence="12" id="KW-0413">Isomerase</keyword>
<evidence type="ECO:0000256" key="8">
    <source>
        <dbReference type="ARBA" id="ARBA00022813"/>
    </source>
</evidence>
<keyword evidence="9 16" id="KW-0067">ATP-binding</keyword>
<reference evidence="19 20" key="1">
    <citation type="journal article" date="2015" name="Nature">
        <title>rRNA introns, odd ribosomes, and small enigmatic genomes across a large radiation of phyla.</title>
        <authorList>
            <person name="Brown C.T."/>
            <person name="Hug L.A."/>
            <person name="Thomas B.C."/>
            <person name="Sharon I."/>
            <person name="Castelle C.J."/>
            <person name="Singh A."/>
            <person name="Wilkins M.J."/>
            <person name="Williams K.H."/>
            <person name="Banfield J.F."/>
        </authorList>
    </citation>
    <scope>NUCLEOTIDE SEQUENCE [LARGE SCALE GENOMIC DNA]</scope>
</reference>
<dbReference type="EMBL" id="LBSM01000006">
    <property type="protein sequence ID" value="KKQ18296.1"/>
    <property type="molecule type" value="Genomic_DNA"/>
</dbReference>
<evidence type="ECO:0000259" key="18">
    <source>
        <dbReference type="PROSITE" id="PS51199"/>
    </source>
</evidence>
<feature type="domain" description="SF4 helicase" evidence="18">
    <location>
        <begin position="177"/>
        <end position="383"/>
    </location>
</feature>
<organism evidence="19 20">
    <name type="scientific">Berkelbacteria bacterium GW2011_GWA1_36_9</name>
    <dbReference type="NCBI Taxonomy" id="1618331"/>
    <lineage>
        <taxon>Bacteria</taxon>
        <taxon>Candidatus Berkelbacteria</taxon>
    </lineage>
</organism>
<dbReference type="GO" id="GO:0005524">
    <property type="term" value="F:ATP binding"/>
    <property type="evidence" value="ECO:0007669"/>
    <property type="project" value="UniProtKB-UniRule"/>
</dbReference>
<dbReference type="NCBIfam" id="NF005852">
    <property type="entry name" value="PRK07773.1"/>
    <property type="match status" value="1"/>
</dbReference>
<keyword evidence="5 16" id="KW-0547">Nucleotide-binding</keyword>
<dbReference type="PANTHER" id="PTHR30153">
    <property type="entry name" value="REPLICATIVE DNA HELICASE DNAB"/>
    <property type="match status" value="1"/>
</dbReference>
<comment type="caution">
    <text evidence="19">The sequence shown here is derived from an EMBL/GenBank/DDBJ whole genome shotgun (WGS) entry which is preliminary data.</text>
</comment>
<evidence type="ECO:0000256" key="3">
    <source>
        <dbReference type="ARBA" id="ARBA00022705"/>
    </source>
</evidence>
<keyword evidence="3 16" id="KW-0235">DNA replication</keyword>
<dbReference type="GO" id="GO:0006269">
    <property type="term" value="P:DNA replication, synthesis of primer"/>
    <property type="evidence" value="ECO:0007669"/>
    <property type="project" value="UniProtKB-UniRule"/>
</dbReference>
<dbReference type="GO" id="GO:0016539">
    <property type="term" value="P:intein-mediated protein splicing"/>
    <property type="evidence" value="ECO:0007669"/>
    <property type="project" value="InterPro"/>
</dbReference>
<sequence length="870" mass="98619">MPDNIKVPPQNIEAEQSVLGSILLDQNAIIKVADSLRSDDFYREDHATIYSCILKLFEKRKPIDVITLTNELEKDKKLKSIGGASYIATLVNSVPTAAHITTYANIVHQKATLRRLVTAAATITELGFDENSELETILDRAESTLFSVSQKYVKQYFTPIKDILADSFDRIDKLHKDKGAIRGVPTGFRDLDNLLAGLQKSDLVILAARPSVGKSAFALNIADHVACEHKKAVGIFSLEMSKEQIIDRLLCLRGSVDSWKLRTGNLEDEDFGKLNYAMGMLSETPIFIDDSPFLNVMEIRTKGRRLLMEQDVGLIVIDYLQLMSGMSKHGSDNRVQEVSEISRSLKALARELNVPILALSQLSRAVEHRPDKKPILADLRESGCLTGDTLIFNAKTGLREPIESLVGKKEFTVSAVDDQGKLLKEMASKIFSTGRKKVFEIIFKSGRKIKATANHQFLTINGWDRLDKLASGNRLATPRRLDFENVVAMSDDKIIVLAHLIGDGCYLKHQPLHYTNADMESIDVVNHSSLKAFGTKNRLVKQKTWYHLYLSAPAPLARGRRNPIVKWFDEELGIFNQRSGEKEIPEFIFTLSQEKLALFIKHLFSTDGGLTFSSGLWRLHYASKSEQLIRSLQHLLLRFEIQSRIKINKKKNYSPVFNLVISGSENQLKFMEAIGIFGRKDKNVKKAIKDLRQIKPNTNVDIIPKDIWQKIVQKFMELGWTTRQFHQEMQWAYSGTQRYSNGISRNRLSNIAQVLGDGTLGNLANSDIFWDEIAEIKEAGIEAVYDITVPKNHNFIANDIIVHNSIEQDADVVMFIYRDDMYEQDSEKKNIAEILIRKHRHGPTGDVQLYWKPEFMKFVTVEKKLTDPND</sequence>
<dbReference type="SMART" id="SM00306">
    <property type="entry name" value="HintN"/>
    <property type="match status" value="1"/>
</dbReference>
<dbReference type="PROSITE" id="PS50817">
    <property type="entry name" value="INTEIN_N_TER"/>
    <property type="match status" value="1"/>
</dbReference>
<keyword evidence="8" id="KW-0068">Autocatalytic cleavage</keyword>
<evidence type="ECO:0000313" key="19">
    <source>
        <dbReference type="EMBL" id="KKQ18296.1"/>
    </source>
</evidence>
<dbReference type="InterPro" id="IPR036844">
    <property type="entry name" value="Hint_dom_sf"/>
</dbReference>
<dbReference type="InterPro" id="IPR004860">
    <property type="entry name" value="LAGLIDADG_dom"/>
</dbReference>
<dbReference type="SUPFAM" id="SSF52540">
    <property type="entry name" value="P-loop containing nucleoside triphosphate hydrolases"/>
    <property type="match status" value="2"/>
</dbReference>
<dbReference type="PRINTS" id="PR00379">
    <property type="entry name" value="INTEIN"/>
</dbReference>
<evidence type="ECO:0000256" key="16">
    <source>
        <dbReference type="RuleBase" id="RU362085"/>
    </source>
</evidence>
<evidence type="ECO:0000259" key="17">
    <source>
        <dbReference type="PROSITE" id="PS50819"/>
    </source>
</evidence>